<evidence type="ECO:0000313" key="1">
    <source>
        <dbReference type="EMBL" id="MEY9812289.1"/>
    </source>
</evidence>
<organism evidence="1 2">
    <name type="scientific">Streptomyces albogriseolus</name>
    <dbReference type="NCBI Taxonomy" id="1887"/>
    <lineage>
        <taxon>Bacteria</taxon>
        <taxon>Bacillati</taxon>
        <taxon>Actinomycetota</taxon>
        <taxon>Actinomycetes</taxon>
        <taxon>Kitasatosporales</taxon>
        <taxon>Streptomycetaceae</taxon>
        <taxon>Streptomyces</taxon>
        <taxon>Streptomyces albogriseolus group</taxon>
    </lineage>
</organism>
<proteinExistence type="predicted"/>
<evidence type="ECO:0000313" key="2">
    <source>
        <dbReference type="Proteomes" id="UP001565447"/>
    </source>
</evidence>
<name>A0ACC6UL95_STRAO</name>
<dbReference type="Proteomes" id="UP001565447">
    <property type="component" value="Unassembled WGS sequence"/>
</dbReference>
<keyword evidence="2" id="KW-1185">Reference proteome</keyword>
<gene>
    <name evidence="1" type="ORF">RKD21_002546</name>
</gene>
<sequence>MPRNSPVSGSNFFSARGTSTGSFETKVLPFSLPVNFVPAGRVIGLSGFSLWTSIRPPAFFTSPLSFSYRLVPPAISRLPLASWVCPVQNRSFGVGTFLTVPLTGSQIRVSYFFASKLSWLLPDPATSSTLPVRSSAAWMVFCRYSSGNSTISHLPFAALYSG</sequence>
<dbReference type="EMBL" id="JBGCBD010000002">
    <property type="protein sequence ID" value="MEY9812289.1"/>
    <property type="molecule type" value="Genomic_DNA"/>
</dbReference>
<reference evidence="1" key="1">
    <citation type="submission" date="2024-07" db="EMBL/GenBank/DDBJ databases">
        <title>Genome sequencing of plant associated microbes to promote plant fitness in Sorghum bicolor and Oryza sativa.</title>
        <authorList>
            <person name="Coleman-Derr D."/>
        </authorList>
    </citation>
    <scope>NUCLEOTIDE SEQUENCE</scope>
    <source>
        <strain evidence="1">SAI-173</strain>
    </source>
</reference>
<accession>A0ACC6UL95</accession>
<comment type="caution">
    <text evidence="1">The sequence shown here is derived from an EMBL/GenBank/DDBJ whole genome shotgun (WGS) entry which is preliminary data.</text>
</comment>
<protein>
    <submittedName>
        <fullName evidence="1">Uncharacterized protein</fullName>
    </submittedName>
</protein>